<keyword evidence="2" id="KW-1185">Reference proteome</keyword>
<evidence type="ECO:0000313" key="2">
    <source>
        <dbReference type="Proteomes" id="UP001060215"/>
    </source>
</evidence>
<protein>
    <submittedName>
        <fullName evidence="1">Uncharacterized protein</fullName>
    </submittedName>
</protein>
<dbReference type="Proteomes" id="UP001060215">
    <property type="component" value="Chromosome 13"/>
</dbReference>
<comment type="caution">
    <text evidence="1">The sequence shown here is derived from an EMBL/GenBank/DDBJ whole genome shotgun (WGS) entry which is preliminary data.</text>
</comment>
<accession>A0ACC0FSR0</accession>
<sequence length="364" mass="40701">MAPAIQREPATRQFDWSFALIPKSDERFARQHRCGSLPKFPLASPRSSIVHHLSGLDKHAHTQTLLRRSRSVDDATRKGILSINFLARYEFTHPLTHTHVRLLGPCFKRRIGAHLRFQLPRLWSPPQSALVHAPNRSADWLVTVPHPIEAHRQPPSASLPTISTLNGIYRPIRATFPNNPTRIQRLVVRQGSGMTGLSPSLAPLSRGLRPSLPLRKLLQTIIRTTGSLDFQAGRFLIRSLLLRESFALIAAQQGHNRPLVTTGTHTTRPNGLSTTTRCDTSSATRDSFLGRPRAGDQHPPTTLRGKGRCNVKCPGRHALNLMASGTTCFQRLDGSRDSTIHTKYRISLHSSSMRKPRYPLPRVI</sequence>
<proteinExistence type="predicted"/>
<dbReference type="EMBL" id="CM045770">
    <property type="protein sequence ID" value="KAI7991668.1"/>
    <property type="molecule type" value="Genomic_DNA"/>
</dbReference>
<evidence type="ECO:0000313" key="1">
    <source>
        <dbReference type="EMBL" id="KAI7991668.1"/>
    </source>
</evidence>
<gene>
    <name evidence="1" type="ORF">LOK49_LG12G03005</name>
</gene>
<organism evidence="1 2">
    <name type="scientific">Camellia lanceoleosa</name>
    <dbReference type="NCBI Taxonomy" id="1840588"/>
    <lineage>
        <taxon>Eukaryota</taxon>
        <taxon>Viridiplantae</taxon>
        <taxon>Streptophyta</taxon>
        <taxon>Embryophyta</taxon>
        <taxon>Tracheophyta</taxon>
        <taxon>Spermatophyta</taxon>
        <taxon>Magnoliopsida</taxon>
        <taxon>eudicotyledons</taxon>
        <taxon>Gunneridae</taxon>
        <taxon>Pentapetalae</taxon>
        <taxon>asterids</taxon>
        <taxon>Ericales</taxon>
        <taxon>Theaceae</taxon>
        <taxon>Camellia</taxon>
    </lineage>
</organism>
<reference evidence="1 2" key="1">
    <citation type="journal article" date="2022" name="Plant J.">
        <title>Chromosome-level genome of Camellia lanceoleosa provides a valuable resource for understanding genome evolution and self-incompatibility.</title>
        <authorList>
            <person name="Gong W."/>
            <person name="Xiao S."/>
            <person name="Wang L."/>
            <person name="Liao Z."/>
            <person name="Chang Y."/>
            <person name="Mo W."/>
            <person name="Hu G."/>
            <person name="Li W."/>
            <person name="Zhao G."/>
            <person name="Zhu H."/>
            <person name="Hu X."/>
            <person name="Ji K."/>
            <person name="Xiang X."/>
            <person name="Song Q."/>
            <person name="Yuan D."/>
            <person name="Jin S."/>
            <person name="Zhang L."/>
        </authorList>
    </citation>
    <scope>NUCLEOTIDE SEQUENCE [LARGE SCALE GENOMIC DNA]</scope>
    <source>
        <strain evidence="1">SQ_2022a</strain>
    </source>
</reference>
<name>A0ACC0FSR0_9ERIC</name>